<dbReference type="AlphaFoldDB" id="A0A7X0J8T7"/>
<evidence type="ECO:0000313" key="3">
    <source>
        <dbReference type="Proteomes" id="UP000521017"/>
    </source>
</evidence>
<dbReference type="Proteomes" id="UP000521017">
    <property type="component" value="Unassembled WGS sequence"/>
</dbReference>
<sequence length="52" mass="5932">MRKVDLFSQILAHISREKFDKLVLKHQSDKHAKGLKLDVPLFAQLCTSGIIN</sequence>
<dbReference type="InterPro" id="IPR025399">
    <property type="entry name" value="DUF4372"/>
</dbReference>
<gene>
    <name evidence="2" type="ORF">HDF25_005075</name>
</gene>
<feature type="domain" description="DUF4372" evidence="1">
    <location>
        <begin position="6"/>
        <end position="36"/>
    </location>
</feature>
<reference evidence="2 3" key="1">
    <citation type="submission" date="2020-08" db="EMBL/GenBank/DDBJ databases">
        <title>Genomic Encyclopedia of Type Strains, Phase IV (KMG-V): Genome sequencing to study the core and pangenomes of soil and plant-associated prokaryotes.</title>
        <authorList>
            <person name="Whitman W."/>
        </authorList>
    </citation>
    <scope>NUCLEOTIDE SEQUENCE [LARGE SCALE GENOMIC DNA]</scope>
    <source>
        <strain evidence="2 3">M2T3</strain>
    </source>
</reference>
<comment type="caution">
    <text evidence="2">The sequence shown here is derived from an EMBL/GenBank/DDBJ whole genome shotgun (WGS) entry which is preliminary data.</text>
</comment>
<dbReference type="RefSeq" id="WP_184629137.1">
    <property type="nucleotide sequence ID" value="NZ_JACHCC010000017.1"/>
</dbReference>
<name>A0A7X0J8T7_9SPHI</name>
<evidence type="ECO:0000259" key="1">
    <source>
        <dbReference type="Pfam" id="PF14294"/>
    </source>
</evidence>
<proteinExistence type="predicted"/>
<accession>A0A7X0J8T7</accession>
<dbReference type="EMBL" id="JACHCC010000017">
    <property type="protein sequence ID" value="MBB6502890.1"/>
    <property type="molecule type" value="Genomic_DNA"/>
</dbReference>
<dbReference type="Pfam" id="PF14294">
    <property type="entry name" value="DUF4372"/>
    <property type="match status" value="1"/>
</dbReference>
<organism evidence="2 3">
    <name type="scientific">Pedobacter cryoconitis</name>
    <dbReference type="NCBI Taxonomy" id="188932"/>
    <lineage>
        <taxon>Bacteria</taxon>
        <taxon>Pseudomonadati</taxon>
        <taxon>Bacteroidota</taxon>
        <taxon>Sphingobacteriia</taxon>
        <taxon>Sphingobacteriales</taxon>
        <taxon>Sphingobacteriaceae</taxon>
        <taxon>Pedobacter</taxon>
    </lineage>
</organism>
<protein>
    <recommendedName>
        <fullName evidence="1">DUF4372 domain-containing protein</fullName>
    </recommendedName>
</protein>
<evidence type="ECO:0000313" key="2">
    <source>
        <dbReference type="EMBL" id="MBB6502890.1"/>
    </source>
</evidence>